<organism evidence="2 3">
    <name type="scientific">Kroppenstedtia guangzhouensis</name>
    <dbReference type="NCBI Taxonomy" id="1274356"/>
    <lineage>
        <taxon>Bacteria</taxon>
        <taxon>Bacillati</taxon>
        <taxon>Bacillota</taxon>
        <taxon>Bacilli</taxon>
        <taxon>Bacillales</taxon>
        <taxon>Thermoactinomycetaceae</taxon>
        <taxon>Kroppenstedtia</taxon>
    </lineage>
</organism>
<dbReference type="InterPro" id="IPR056984">
    <property type="entry name" value="WH_Rok"/>
</dbReference>
<keyword evidence="3" id="KW-1185">Reference proteome</keyword>
<evidence type="ECO:0000313" key="3">
    <source>
        <dbReference type="Proteomes" id="UP000617979"/>
    </source>
</evidence>
<evidence type="ECO:0000259" key="1">
    <source>
        <dbReference type="Pfam" id="PF23159"/>
    </source>
</evidence>
<accession>A0ABQ1FXW4</accession>
<name>A0ABQ1FXW4_9BACL</name>
<protein>
    <recommendedName>
        <fullName evidence="1">Repressor Rok winged helix domain-containing protein</fullName>
    </recommendedName>
</protein>
<evidence type="ECO:0000313" key="2">
    <source>
        <dbReference type="EMBL" id="GGA33582.1"/>
    </source>
</evidence>
<dbReference type="RefSeq" id="WP_188429045.1">
    <property type="nucleotide sequence ID" value="NZ_BMEX01000001.1"/>
</dbReference>
<proteinExistence type="predicted"/>
<dbReference type="EMBL" id="BMEX01000001">
    <property type="protein sequence ID" value="GGA33582.1"/>
    <property type="molecule type" value="Genomic_DNA"/>
</dbReference>
<dbReference type="Proteomes" id="UP000617979">
    <property type="component" value="Unassembled WGS sequence"/>
</dbReference>
<reference evidence="3" key="1">
    <citation type="journal article" date="2019" name="Int. J. Syst. Evol. Microbiol.">
        <title>The Global Catalogue of Microorganisms (GCM) 10K type strain sequencing project: providing services to taxonomists for standard genome sequencing and annotation.</title>
        <authorList>
            <consortium name="The Broad Institute Genomics Platform"/>
            <consortium name="The Broad Institute Genome Sequencing Center for Infectious Disease"/>
            <person name="Wu L."/>
            <person name="Ma J."/>
        </authorList>
    </citation>
    <scope>NUCLEOTIDE SEQUENCE [LARGE SCALE GENOMIC DNA]</scope>
    <source>
        <strain evidence="3">CGMCC 1.12404</strain>
    </source>
</reference>
<dbReference type="Pfam" id="PF23159">
    <property type="entry name" value="WHD_Rok"/>
    <property type="match status" value="1"/>
</dbReference>
<sequence length="152" mass="17774">MDSKTVHDIEKREEERIRKVIREENAALLSALIQSFQQVIEELHQKQSEGKSVEKEEIKPENREKTVVSLYEQDIYMDLRKMKGVRKQTIELAKIIAESLRRRGPLKLKEIKMELQKYGKDLGSNSTTRMKSIMKICPGIKKAGHGRYVYEN</sequence>
<comment type="caution">
    <text evidence="2">The sequence shown here is derived from an EMBL/GenBank/DDBJ whole genome shotgun (WGS) entry which is preliminary data.</text>
</comment>
<gene>
    <name evidence="2" type="ORF">GCM10007416_02880</name>
</gene>
<feature type="domain" description="Repressor Rok winged helix" evidence="1">
    <location>
        <begin position="97"/>
        <end position="148"/>
    </location>
</feature>